<evidence type="ECO:0000313" key="1">
    <source>
        <dbReference type="EMBL" id="MBB5356243.1"/>
    </source>
</evidence>
<reference evidence="1 2" key="1">
    <citation type="submission" date="2020-08" db="EMBL/GenBank/DDBJ databases">
        <title>Genomic Encyclopedia of Type Strains, Phase IV (KMG-IV): sequencing the most valuable type-strain genomes for metagenomic binning, comparative biology and taxonomic classification.</title>
        <authorList>
            <person name="Goeker M."/>
        </authorList>
    </citation>
    <scope>NUCLEOTIDE SEQUENCE [LARGE SCALE GENOMIC DNA]</scope>
    <source>
        <strain evidence="1 2">DSM 19169</strain>
    </source>
</reference>
<organism evidence="1 2">
    <name type="scientific">Anoxybacillus mongoliensis</name>
    <dbReference type="NCBI Taxonomy" id="452565"/>
    <lineage>
        <taxon>Bacteria</taxon>
        <taxon>Bacillati</taxon>
        <taxon>Bacillota</taxon>
        <taxon>Bacilli</taxon>
        <taxon>Bacillales</taxon>
        <taxon>Anoxybacillaceae</taxon>
        <taxon>Anoxybacillus</taxon>
    </lineage>
</organism>
<dbReference type="InterPro" id="IPR021284">
    <property type="entry name" value="DUF2750"/>
</dbReference>
<evidence type="ECO:0000313" key="2">
    <source>
        <dbReference type="Proteomes" id="UP000583699"/>
    </source>
</evidence>
<evidence type="ECO:0008006" key="3">
    <source>
        <dbReference type="Google" id="ProtNLM"/>
    </source>
</evidence>
<proteinExistence type="predicted"/>
<comment type="caution">
    <text evidence="1">The sequence shown here is derived from an EMBL/GenBank/DDBJ whole genome shotgun (WGS) entry which is preliminary data.</text>
</comment>
<dbReference type="EMBL" id="JACHEQ010000013">
    <property type="protein sequence ID" value="MBB5356243.1"/>
    <property type="molecule type" value="Genomic_DNA"/>
</dbReference>
<gene>
    <name evidence="1" type="ORF">HNR43_002224</name>
</gene>
<dbReference type="AlphaFoldDB" id="A0A7W8JGQ0"/>
<dbReference type="Pfam" id="PF11042">
    <property type="entry name" value="DUF2750"/>
    <property type="match status" value="1"/>
</dbReference>
<name>A0A7W8JGQ0_9BACL</name>
<dbReference type="Proteomes" id="UP000583699">
    <property type="component" value="Unassembled WGS sequence"/>
</dbReference>
<accession>A0A7W8JGQ0</accession>
<keyword evidence="2" id="KW-1185">Reference proteome</keyword>
<protein>
    <recommendedName>
        <fullName evidence="3">DUF2750 domain-containing protein</fullName>
    </recommendedName>
</protein>
<sequence length="168" mass="19604">MKQETDMVMSTATYKLLGIIELSINMMGMEKREKITGSDGMINKELEAVIKLPANKRYEYFIKKVVDFEEVWGLYHDGWAISQDDTGKMLMPFWPRKEFAELCSIGEWSDYTPKSIELDEFINDWLPGIKEDGYKLSIFWNNNDSAVLEVDTLLRDLETELYTSKLTF</sequence>